<dbReference type="InterPro" id="IPR002501">
    <property type="entry name" value="PsdUridine_synth_N"/>
</dbReference>
<dbReference type="HAMAP" id="MF_01080">
    <property type="entry name" value="TruB_bact"/>
    <property type="match status" value="1"/>
</dbReference>
<evidence type="ECO:0000313" key="8">
    <source>
        <dbReference type="EMBL" id="KAB8288083.1"/>
    </source>
</evidence>
<dbReference type="Pfam" id="PF01509">
    <property type="entry name" value="TruB_N"/>
    <property type="match status" value="1"/>
</dbReference>
<reference evidence="9 10" key="1">
    <citation type="submission" date="2019-10" db="EMBL/GenBank/DDBJ databases">
        <title>Bifidobacterium from non-human primates.</title>
        <authorList>
            <person name="Modesto M."/>
        </authorList>
    </citation>
    <scope>NUCLEOTIDE SEQUENCE [LARGE SCALE GENOMIC DNA]</scope>
    <source>
        <strain evidence="9 10">TREM</strain>
    </source>
</reference>
<dbReference type="InterPro" id="IPR032819">
    <property type="entry name" value="TruB_C"/>
</dbReference>
<feature type="active site" description="Nucleophile" evidence="5">
    <location>
        <position position="48"/>
    </location>
</feature>
<dbReference type="PANTHER" id="PTHR13767:SF2">
    <property type="entry name" value="PSEUDOURIDYLATE SYNTHASE TRUB1"/>
    <property type="match status" value="1"/>
</dbReference>
<dbReference type="RefSeq" id="WP_152358259.1">
    <property type="nucleotide sequence ID" value="NZ_WBSM01000005.1"/>
</dbReference>
<comment type="similarity">
    <text evidence="2 5">Belongs to the pseudouridine synthase TruB family. Type 1 subfamily.</text>
</comment>
<dbReference type="OrthoDB" id="9802309at2"/>
<evidence type="ECO:0000256" key="1">
    <source>
        <dbReference type="ARBA" id="ARBA00000385"/>
    </source>
</evidence>
<comment type="catalytic activity">
    <reaction evidence="1 5">
        <text>uridine(55) in tRNA = pseudouridine(55) in tRNA</text>
        <dbReference type="Rhea" id="RHEA:42532"/>
        <dbReference type="Rhea" id="RHEA-COMP:10101"/>
        <dbReference type="Rhea" id="RHEA-COMP:10102"/>
        <dbReference type="ChEBI" id="CHEBI:65314"/>
        <dbReference type="ChEBI" id="CHEBI:65315"/>
        <dbReference type="EC" id="5.4.99.25"/>
    </reaction>
</comment>
<dbReference type="InterPro" id="IPR014780">
    <property type="entry name" value="tRNA_psdUridine_synth_TruB"/>
</dbReference>
<comment type="function">
    <text evidence="5">Responsible for synthesis of pseudouridine from uracil-55 in the psi GC loop of transfer RNAs.</text>
</comment>
<keyword evidence="4 5" id="KW-0413">Isomerase</keyword>
<dbReference type="Proteomes" id="UP000469943">
    <property type="component" value="Unassembled WGS sequence"/>
</dbReference>
<dbReference type="GO" id="GO:0160148">
    <property type="term" value="F:tRNA pseudouridine(55) synthase activity"/>
    <property type="evidence" value="ECO:0007669"/>
    <property type="project" value="UniProtKB-EC"/>
</dbReference>
<evidence type="ECO:0000256" key="5">
    <source>
        <dbReference type="HAMAP-Rule" id="MF_01080"/>
    </source>
</evidence>
<dbReference type="Pfam" id="PF16198">
    <property type="entry name" value="TruB_C_2"/>
    <property type="match status" value="1"/>
</dbReference>
<dbReference type="CDD" id="cd02573">
    <property type="entry name" value="PseudoU_synth_EcTruB"/>
    <property type="match status" value="1"/>
</dbReference>
<sequence>MAAQPQRQSQPSGLLVIDKPQGVTSHDLVAAVRAGLHTKKVGHAGTLDPMATGALVVGFGNATRLLNYIVDHDKTYEATIRLGRRTTTDDADGELIDGPVADDAISGSADGDKVAPSILDGITCDMIERTIADRLTGPIEQVPNTFSAIKINGQRAYDLARDGKDVELKARPVTIHTFDVLDMRTGFTDAVRTNGPLVTTREPSSDPLTAATATDMVPVIDLDVRVSCSAGTYIRALGRDLGAMLGCGGYLTRLRRTRVGRFAVTDTNVVTAHVESRTFTNRAGETVTRNRAVLDATGDELLAHAMTMVASVRAAMPTVEITAEDAVNLRFGRRIPYDIHEPTAAYVPARTADVDSGDADRDAIDPNAGDVAAIIDRAKRGEAKPLVVFAADPAQ</sequence>
<dbReference type="EC" id="5.4.99.25" evidence="5"/>
<evidence type="ECO:0000256" key="2">
    <source>
        <dbReference type="ARBA" id="ARBA00005642"/>
    </source>
</evidence>
<evidence type="ECO:0000256" key="4">
    <source>
        <dbReference type="ARBA" id="ARBA00023235"/>
    </source>
</evidence>
<feature type="domain" description="Pseudouridine synthase II N-terminal" evidence="6">
    <location>
        <begin position="35"/>
        <end position="185"/>
    </location>
</feature>
<dbReference type="PANTHER" id="PTHR13767">
    <property type="entry name" value="TRNA-PSEUDOURIDINE SYNTHASE"/>
    <property type="match status" value="1"/>
</dbReference>
<accession>A0A6L4X0Z4</accession>
<keyword evidence="3 5" id="KW-0819">tRNA processing</keyword>
<proteinExistence type="inferred from homology"/>
<dbReference type="SUPFAM" id="SSF55120">
    <property type="entry name" value="Pseudouridine synthase"/>
    <property type="match status" value="1"/>
</dbReference>
<dbReference type="GO" id="GO:1990481">
    <property type="term" value="P:mRNA pseudouridine synthesis"/>
    <property type="evidence" value="ECO:0007669"/>
    <property type="project" value="TreeGrafter"/>
</dbReference>
<evidence type="ECO:0000256" key="3">
    <source>
        <dbReference type="ARBA" id="ARBA00022694"/>
    </source>
</evidence>
<dbReference type="GO" id="GO:0003723">
    <property type="term" value="F:RNA binding"/>
    <property type="evidence" value="ECO:0007669"/>
    <property type="project" value="InterPro"/>
</dbReference>
<evidence type="ECO:0000259" key="6">
    <source>
        <dbReference type="Pfam" id="PF01509"/>
    </source>
</evidence>
<dbReference type="AlphaFoldDB" id="A0A6L4X0Z4"/>
<reference evidence="8 11" key="2">
    <citation type="submission" date="2019-10" db="EMBL/GenBank/DDBJ databases">
        <title>Characterization of the phylogenetic diversity of two novel species belonging to the genus Bifidobacterium: Bifidobacterium cebidarum sp. nov. and Bifidobacterium leontopitheci sp. nov.</title>
        <authorList>
            <person name="Lugli G.A."/>
            <person name="Duranti S."/>
            <person name="Milani C."/>
            <person name="Turroni F."/>
            <person name="Ventura M."/>
        </authorList>
    </citation>
    <scope>NUCLEOTIDE SEQUENCE [LARGE SCALE GENOMIC DNA]</scope>
    <source>
        <strain evidence="8 11">DSM 100688</strain>
    </source>
</reference>
<dbReference type="InterPro" id="IPR020103">
    <property type="entry name" value="PsdUridine_synth_cat_dom_sf"/>
</dbReference>
<feature type="domain" description="tRNA pseudouridylate synthase B C-terminal" evidence="7">
    <location>
        <begin position="235"/>
        <end position="273"/>
    </location>
</feature>
<dbReference type="GO" id="GO:0031119">
    <property type="term" value="P:tRNA pseudouridine synthesis"/>
    <property type="evidence" value="ECO:0007669"/>
    <property type="project" value="UniProtKB-UniRule"/>
</dbReference>
<comment type="caution">
    <text evidence="8">The sequence shown here is derived from an EMBL/GenBank/DDBJ whole genome shotgun (WGS) entry which is preliminary data.</text>
</comment>
<protein>
    <recommendedName>
        <fullName evidence="5">tRNA pseudouridine synthase B</fullName>
        <ecNumber evidence="5">5.4.99.25</ecNumber>
    </recommendedName>
    <alternativeName>
        <fullName evidence="5">tRNA pseudouridine(55) synthase</fullName>
        <shortName evidence="5">Psi55 synthase</shortName>
    </alternativeName>
    <alternativeName>
        <fullName evidence="5">tRNA pseudouridylate synthase</fullName>
    </alternativeName>
    <alternativeName>
        <fullName evidence="5">tRNA-uridine isomerase</fullName>
    </alternativeName>
</protein>
<keyword evidence="11" id="KW-1185">Reference proteome</keyword>
<dbReference type="EMBL" id="WBSM01000005">
    <property type="protein sequence ID" value="KAB8288083.1"/>
    <property type="molecule type" value="Genomic_DNA"/>
</dbReference>
<evidence type="ECO:0000313" key="11">
    <source>
        <dbReference type="Proteomes" id="UP000482084"/>
    </source>
</evidence>
<evidence type="ECO:0000259" key="7">
    <source>
        <dbReference type="Pfam" id="PF16198"/>
    </source>
</evidence>
<evidence type="ECO:0000313" key="10">
    <source>
        <dbReference type="Proteomes" id="UP000469943"/>
    </source>
</evidence>
<evidence type="ECO:0000313" key="9">
    <source>
        <dbReference type="EMBL" id="NEG72697.1"/>
    </source>
</evidence>
<dbReference type="Proteomes" id="UP000482084">
    <property type="component" value="Unassembled WGS sequence"/>
</dbReference>
<name>A0A6L4X0Z4_9BIFI</name>
<dbReference type="Gene3D" id="3.30.2350.10">
    <property type="entry name" value="Pseudouridine synthase"/>
    <property type="match status" value="1"/>
</dbReference>
<dbReference type="EMBL" id="WHZX01000013">
    <property type="protein sequence ID" value="NEG72697.1"/>
    <property type="molecule type" value="Genomic_DNA"/>
</dbReference>
<gene>
    <name evidence="5" type="primary">truB</name>
    <name evidence="8" type="ORF">DSM100688_1193</name>
    <name evidence="9" type="ORF">GFD24_10885</name>
</gene>
<organism evidence="8 11">
    <name type="scientific">Bifidobacterium ramosum</name>
    <dbReference type="NCBI Taxonomy" id="1798158"/>
    <lineage>
        <taxon>Bacteria</taxon>
        <taxon>Bacillati</taxon>
        <taxon>Actinomycetota</taxon>
        <taxon>Actinomycetes</taxon>
        <taxon>Bifidobacteriales</taxon>
        <taxon>Bifidobacteriaceae</taxon>
        <taxon>Bifidobacterium</taxon>
    </lineage>
</organism>